<organism evidence="7 8">
    <name type="scientific">Glomus cerebriforme</name>
    <dbReference type="NCBI Taxonomy" id="658196"/>
    <lineage>
        <taxon>Eukaryota</taxon>
        <taxon>Fungi</taxon>
        <taxon>Fungi incertae sedis</taxon>
        <taxon>Mucoromycota</taxon>
        <taxon>Glomeromycotina</taxon>
        <taxon>Glomeromycetes</taxon>
        <taxon>Glomerales</taxon>
        <taxon>Glomeraceae</taxon>
        <taxon>Glomus</taxon>
    </lineage>
</organism>
<dbReference type="InterPro" id="IPR038213">
    <property type="entry name" value="IFI6/IFI27-like_sf"/>
</dbReference>
<comment type="caution">
    <text evidence="7">The sequence shown here is derived from an EMBL/GenBank/DDBJ whole genome shotgun (WGS) entry which is preliminary data.</text>
</comment>
<dbReference type="EMBL" id="QKYT01000313">
    <property type="protein sequence ID" value="RIA87326.1"/>
    <property type="molecule type" value="Genomic_DNA"/>
</dbReference>
<evidence type="ECO:0000256" key="2">
    <source>
        <dbReference type="ARBA" id="ARBA00007262"/>
    </source>
</evidence>
<reference evidence="7 8" key="1">
    <citation type="submission" date="2018-06" db="EMBL/GenBank/DDBJ databases">
        <title>Comparative genomics reveals the genomic features of Rhizophagus irregularis, R. cerebriforme, R. diaphanum and Gigaspora rosea, and their symbiotic lifestyle signature.</title>
        <authorList>
            <person name="Morin E."/>
            <person name="San Clemente H."/>
            <person name="Chen E.C.H."/>
            <person name="De La Providencia I."/>
            <person name="Hainaut M."/>
            <person name="Kuo A."/>
            <person name="Kohler A."/>
            <person name="Murat C."/>
            <person name="Tang N."/>
            <person name="Roy S."/>
            <person name="Loubradou J."/>
            <person name="Henrissat B."/>
            <person name="Grigoriev I.V."/>
            <person name="Corradi N."/>
            <person name="Roux C."/>
            <person name="Martin F.M."/>
        </authorList>
    </citation>
    <scope>NUCLEOTIDE SEQUENCE [LARGE SCALE GENOMIC DNA]</scope>
    <source>
        <strain evidence="7 8">DAOM 227022</strain>
    </source>
</reference>
<evidence type="ECO:0000256" key="3">
    <source>
        <dbReference type="ARBA" id="ARBA00022692"/>
    </source>
</evidence>
<dbReference type="PANTHER" id="PTHR16932:SF18">
    <property type="entry name" value="INTERFERON, ALPHA-INDUCIBLE PROTEIN 27-LIKE 2"/>
    <property type="match status" value="1"/>
</dbReference>
<dbReference type="InterPro" id="IPR009311">
    <property type="entry name" value="IFI6/IFI27-like"/>
</dbReference>
<keyword evidence="5 6" id="KW-0472">Membrane</keyword>
<evidence type="ECO:0000313" key="8">
    <source>
        <dbReference type="Proteomes" id="UP000265703"/>
    </source>
</evidence>
<dbReference type="OrthoDB" id="440424at2759"/>
<accession>A0A397SRT1</accession>
<dbReference type="AlphaFoldDB" id="A0A397SRT1"/>
<keyword evidence="3 6" id="KW-0812">Transmembrane</keyword>
<comment type="similarity">
    <text evidence="2">Belongs to the IFI6/IFI27 family.</text>
</comment>
<protein>
    <submittedName>
        <fullName evidence="7">Uncharacterized protein</fullName>
    </submittedName>
</protein>
<feature type="transmembrane region" description="Helical" evidence="6">
    <location>
        <begin position="30"/>
        <end position="57"/>
    </location>
</feature>
<comment type="subcellular location">
    <subcellularLocation>
        <location evidence="1">Membrane</location>
        <topology evidence="1">Multi-pass membrane protein</topology>
    </subcellularLocation>
</comment>
<dbReference type="Pfam" id="PF06140">
    <property type="entry name" value="Ifi-6-16"/>
    <property type="match status" value="1"/>
</dbReference>
<name>A0A397SRT1_9GLOM</name>
<evidence type="ECO:0000256" key="1">
    <source>
        <dbReference type="ARBA" id="ARBA00004141"/>
    </source>
</evidence>
<dbReference type="PANTHER" id="PTHR16932">
    <property type="entry name" value="INTERFERON ALPHA-INDUCIBLE PROTEIN 27"/>
    <property type="match status" value="1"/>
</dbReference>
<keyword evidence="4 6" id="KW-1133">Transmembrane helix</keyword>
<evidence type="ECO:0000256" key="6">
    <source>
        <dbReference type="SAM" id="Phobius"/>
    </source>
</evidence>
<dbReference type="Proteomes" id="UP000265703">
    <property type="component" value="Unassembled WGS sequence"/>
</dbReference>
<gene>
    <name evidence="7" type="ORF">C1645_827903</name>
</gene>
<evidence type="ECO:0000313" key="7">
    <source>
        <dbReference type="EMBL" id="RIA87326.1"/>
    </source>
</evidence>
<evidence type="ECO:0000256" key="4">
    <source>
        <dbReference type="ARBA" id="ARBA00022989"/>
    </source>
</evidence>
<evidence type="ECO:0000256" key="5">
    <source>
        <dbReference type="ARBA" id="ARBA00023136"/>
    </source>
</evidence>
<proteinExistence type="inferred from homology"/>
<sequence length="280" mass="32100">MIKKLFAIALYSAFVNNKQLTPIRDIWKNIWVMGTAAISAAGLIGLLISPIILTAIIHVLGFGKGGIAANSFAAWFMSLYKGIVESGSLISVLQSIGAASGSKLTTYFNELELNDHEKQMLGNLVQIEDDIYQNNHMITFKLMSALLRNDIMLKCFVETFLTCPSFVECKLFRFDFKESYLTMLKSEQTKVNNIIYNLLVSYYEESRVKYNFHDDNLIGYDLDLNNYQSSNKMMNLLVEIWNYINGNIVLNINIDKIWGQLQDQFNKFSNYFHKIRKSNL</sequence>
<dbReference type="GO" id="GO:0016020">
    <property type="term" value="C:membrane"/>
    <property type="evidence" value="ECO:0007669"/>
    <property type="project" value="UniProtKB-SubCell"/>
</dbReference>
<keyword evidence="8" id="KW-1185">Reference proteome</keyword>
<dbReference type="Gene3D" id="6.10.110.10">
    <property type="match status" value="1"/>
</dbReference>